<dbReference type="Pfam" id="PF00646">
    <property type="entry name" value="F-box"/>
    <property type="match status" value="1"/>
</dbReference>
<dbReference type="Gene3D" id="1.20.1280.50">
    <property type="match status" value="1"/>
</dbReference>
<dbReference type="InterPro" id="IPR001810">
    <property type="entry name" value="F-box_dom"/>
</dbReference>
<keyword evidence="3" id="KW-1185">Reference proteome</keyword>
<name>A0A2P5CU26_TREOI</name>
<dbReference type="InterPro" id="IPR036047">
    <property type="entry name" value="F-box-like_dom_sf"/>
</dbReference>
<protein>
    <submittedName>
        <fullName evidence="2">F-box domain containing protein</fullName>
    </submittedName>
</protein>
<feature type="domain" description="F-box" evidence="1">
    <location>
        <begin position="94"/>
        <end position="134"/>
    </location>
</feature>
<dbReference type="SMART" id="SM00256">
    <property type="entry name" value="FBOX"/>
    <property type="match status" value="1"/>
</dbReference>
<dbReference type="PANTHER" id="PTHR31672">
    <property type="entry name" value="BNACNNG10540D PROTEIN"/>
    <property type="match status" value="1"/>
</dbReference>
<dbReference type="InterPro" id="IPR050796">
    <property type="entry name" value="SCF_F-box_component"/>
</dbReference>
<dbReference type="AlphaFoldDB" id="A0A2P5CU26"/>
<dbReference type="InParanoid" id="A0A2P5CU26"/>
<dbReference type="PANTHER" id="PTHR31672:SF13">
    <property type="entry name" value="F-BOX PROTEIN CPR30-LIKE"/>
    <property type="match status" value="1"/>
</dbReference>
<proteinExistence type="predicted"/>
<comment type="caution">
    <text evidence="2">The sequence shown here is derived from an EMBL/GenBank/DDBJ whole genome shotgun (WGS) entry which is preliminary data.</text>
</comment>
<dbReference type="SUPFAM" id="SSF81383">
    <property type="entry name" value="F-box domain"/>
    <property type="match status" value="1"/>
</dbReference>
<reference evidence="3" key="1">
    <citation type="submission" date="2016-06" db="EMBL/GenBank/DDBJ databases">
        <title>Parallel loss of symbiosis genes in relatives of nitrogen-fixing non-legume Parasponia.</title>
        <authorList>
            <person name="Van Velzen R."/>
            <person name="Holmer R."/>
            <person name="Bu F."/>
            <person name="Rutten L."/>
            <person name="Van Zeijl A."/>
            <person name="Liu W."/>
            <person name="Santuari L."/>
            <person name="Cao Q."/>
            <person name="Sharma T."/>
            <person name="Shen D."/>
            <person name="Roswanjaya Y."/>
            <person name="Wardhani T."/>
            <person name="Kalhor M.S."/>
            <person name="Jansen J."/>
            <person name="Van den Hoogen J."/>
            <person name="Gungor B."/>
            <person name="Hartog M."/>
            <person name="Hontelez J."/>
            <person name="Verver J."/>
            <person name="Yang W.-C."/>
            <person name="Schijlen E."/>
            <person name="Repin R."/>
            <person name="Schilthuizen M."/>
            <person name="Schranz E."/>
            <person name="Heidstra R."/>
            <person name="Miyata K."/>
            <person name="Fedorova E."/>
            <person name="Kohlen W."/>
            <person name="Bisseling T."/>
            <person name="Smit S."/>
            <person name="Geurts R."/>
        </authorList>
    </citation>
    <scope>NUCLEOTIDE SEQUENCE [LARGE SCALE GENOMIC DNA]</scope>
    <source>
        <strain evidence="3">cv. RG33-2</strain>
    </source>
</reference>
<organism evidence="2 3">
    <name type="scientific">Trema orientale</name>
    <name type="common">Charcoal tree</name>
    <name type="synonym">Celtis orientalis</name>
    <dbReference type="NCBI Taxonomy" id="63057"/>
    <lineage>
        <taxon>Eukaryota</taxon>
        <taxon>Viridiplantae</taxon>
        <taxon>Streptophyta</taxon>
        <taxon>Embryophyta</taxon>
        <taxon>Tracheophyta</taxon>
        <taxon>Spermatophyta</taxon>
        <taxon>Magnoliopsida</taxon>
        <taxon>eudicotyledons</taxon>
        <taxon>Gunneridae</taxon>
        <taxon>Pentapetalae</taxon>
        <taxon>rosids</taxon>
        <taxon>fabids</taxon>
        <taxon>Rosales</taxon>
        <taxon>Cannabaceae</taxon>
        <taxon>Trema</taxon>
    </lineage>
</organism>
<gene>
    <name evidence="2" type="ORF">TorRG33x02_273060</name>
</gene>
<accession>A0A2P5CU26</accession>
<sequence length="370" mass="42092">MEYLSEVSESSSSFQALDVHPRVRNCDQSRTAPPPWFSYGAGAPNAKRLCPNPNSDQNHNRKEGAAAINRFFLLKQVPEEVVEEILLRVPATLSVQEVVEEILLRVPADSLKICKRVCKSWFDMINRPSFVNKHLVRNRVSTESKKMTTSSHSKSFFLKWIREDENIDTPPPLNDHHHANDLSKLELSLVTISEEEEEEDNDDGDRSDHLPCVIERVNLPPVPAVADQQRKPFPSDFRVTHCNGIIHMFDHYRDWTALLLNPALAQFKLLQDPPDLPLELDTFIGCGFGYDSYEGNYLFLNPKSVCCRGAYYWLNVPRTKHDELLLDTRDGRVVSYNLCAERLRTVPLPGAVFAGFTSASSFYFKSLVSV</sequence>
<evidence type="ECO:0000313" key="2">
    <source>
        <dbReference type="EMBL" id="PON64558.1"/>
    </source>
</evidence>
<dbReference type="EMBL" id="JXTC01000327">
    <property type="protein sequence ID" value="PON64558.1"/>
    <property type="molecule type" value="Genomic_DNA"/>
</dbReference>
<evidence type="ECO:0000313" key="3">
    <source>
        <dbReference type="Proteomes" id="UP000237000"/>
    </source>
</evidence>
<evidence type="ECO:0000259" key="1">
    <source>
        <dbReference type="SMART" id="SM00256"/>
    </source>
</evidence>
<dbReference type="Proteomes" id="UP000237000">
    <property type="component" value="Unassembled WGS sequence"/>
</dbReference>
<dbReference type="OrthoDB" id="1644187at2759"/>